<evidence type="ECO:0000313" key="2">
    <source>
        <dbReference type="EMBL" id="CAH0105903.1"/>
    </source>
</evidence>
<evidence type="ECO:0000313" key="3">
    <source>
        <dbReference type="Proteomes" id="UP000789390"/>
    </source>
</evidence>
<dbReference type="Proteomes" id="UP000789390">
    <property type="component" value="Unassembled WGS sequence"/>
</dbReference>
<feature type="compositionally biased region" description="Polar residues" evidence="1">
    <location>
        <begin position="39"/>
        <end position="53"/>
    </location>
</feature>
<protein>
    <submittedName>
        <fullName evidence="2">Uncharacterized protein</fullName>
    </submittedName>
</protein>
<feature type="region of interest" description="Disordered" evidence="1">
    <location>
        <begin position="1"/>
        <end position="53"/>
    </location>
</feature>
<feature type="compositionally biased region" description="Low complexity" evidence="1">
    <location>
        <begin position="117"/>
        <end position="141"/>
    </location>
</feature>
<feature type="compositionally biased region" description="Basic and acidic residues" evidence="1">
    <location>
        <begin position="99"/>
        <end position="115"/>
    </location>
</feature>
<organism evidence="2 3">
    <name type="scientific">Daphnia galeata</name>
    <dbReference type="NCBI Taxonomy" id="27404"/>
    <lineage>
        <taxon>Eukaryota</taxon>
        <taxon>Metazoa</taxon>
        <taxon>Ecdysozoa</taxon>
        <taxon>Arthropoda</taxon>
        <taxon>Crustacea</taxon>
        <taxon>Branchiopoda</taxon>
        <taxon>Diplostraca</taxon>
        <taxon>Cladocera</taxon>
        <taxon>Anomopoda</taxon>
        <taxon>Daphniidae</taxon>
        <taxon>Daphnia</taxon>
    </lineage>
</organism>
<feature type="region of interest" description="Disordered" evidence="1">
    <location>
        <begin position="67"/>
        <end position="141"/>
    </location>
</feature>
<evidence type="ECO:0000256" key="1">
    <source>
        <dbReference type="SAM" id="MobiDB-lite"/>
    </source>
</evidence>
<accession>A0A8J2RJF3</accession>
<comment type="caution">
    <text evidence="2">The sequence shown here is derived from an EMBL/GenBank/DDBJ whole genome shotgun (WGS) entry which is preliminary data.</text>
</comment>
<keyword evidence="3" id="KW-1185">Reference proteome</keyword>
<proteinExistence type="predicted"/>
<feature type="compositionally biased region" description="Polar residues" evidence="1">
    <location>
        <begin position="14"/>
        <end position="27"/>
    </location>
</feature>
<feature type="compositionally biased region" description="Basic and acidic residues" evidence="1">
    <location>
        <begin position="29"/>
        <end position="38"/>
    </location>
</feature>
<sequence length="141" mass="15533">MSFLEKHIKKRTRYTNTSSVAVKNSEASLEEKSNDDPRNTNNDNLYLLSTNDETGVITIESVLDSIAPEESLDSLDGSDNSLMMKHNRNDSPSNNDSTDSTRQREGEDIRGKKTVNESGKPKSSTPSPSSDVLPSLPESRT</sequence>
<reference evidence="2" key="1">
    <citation type="submission" date="2021-11" db="EMBL/GenBank/DDBJ databases">
        <authorList>
            <person name="Schell T."/>
        </authorList>
    </citation>
    <scope>NUCLEOTIDE SEQUENCE</scope>
    <source>
        <strain evidence="2">M5</strain>
    </source>
</reference>
<name>A0A8J2RJF3_9CRUS</name>
<gene>
    <name evidence="2" type="ORF">DGAL_LOCUS8976</name>
</gene>
<dbReference type="AlphaFoldDB" id="A0A8J2RJF3"/>
<dbReference type="EMBL" id="CAKKLH010000201">
    <property type="protein sequence ID" value="CAH0105903.1"/>
    <property type="molecule type" value="Genomic_DNA"/>
</dbReference>